<evidence type="ECO:0000256" key="4">
    <source>
        <dbReference type="ARBA" id="ARBA00023157"/>
    </source>
</evidence>
<feature type="domain" description="Alkyl hydroperoxide reductase subunit C/ Thiol specific antioxidant" evidence="6">
    <location>
        <begin position="3"/>
        <end position="84"/>
    </location>
</feature>
<dbReference type="InterPro" id="IPR050924">
    <property type="entry name" value="Peroxiredoxin_BCP/PrxQ"/>
</dbReference>
<dbReference type="GO" id="GO:0045454">
    <property type="term" value="P:cell redox homeostasis"/>
    <property type="evidence" value="ECO:0007669"/>
    <property type="project" value="TreeGrafter"/>
</dbReference>
<dbReference type="PANTHER" id="PTHR42801">
    <property type="entry name" value="THIOREDOXIN-DEPENDENT PEROXIDE REDUCTASE"/>
    <property type="match status" value="1"/>
</dbReference>
<sequence>MYKASTPGCIAQACLFRDSFTAFSDAGYTVYGLSGDSPAANEKFKSKQSLTYTLLCDPTYELHEKLAIKKKPKGTIRSVVIIEKISEDGHTGKVLRISPASPQISLQIAKEAVGIDHASIIAAKAKEAEKKTSSNETNLPISIVSVDAVA</sequence>
<organism evidence="7 8">
    <name type="scientific">Morchella conica CCBAS932</name>
    <dbReference type="NCBI Taxonomy" id="1392247"/>
    <lineage>
        <taxon>Eukaryota</taxon>
        <taxon>Fungi</taxon>
        <taxon>Dikarya</taxon>
        <taxon>Ascomycota</taxon>
        <taxon>Pezizomycotina</taxon>
        <taxon>Pezizomycetes</taxon>
        <taxon>Pezizales</taxon>
        <taxon>Morchellaceae</taxon>
        <taxon>Morchella</taxon>
    </lineage>
</organism>
<dbReference type="GO" id="GO:0008379">
    <property type="term" value="F:thioredoxin peroxidase activity"/>
    <property type="evidence" value="ECO:0007669"/>
    <property type="project" value="TreeGrafter"/>
</dbReference>
<evidence type="ECO:0000256" key="1">
    <source>
        <dbReference type="ARBA" id="ARBA00022559"/>
    </source>
</evidence>
<dbReference type="AlphaFoldDB" id="A0A3N4KV83"/>
<accession>A0A3N4KV83</accession>
<evidence type="ECO:0000313" key="7">
    <source>
        <dbReference type="EMBL" id="RPB14473.1"/>
    </source>
</evidence>
<gene>
    <name evidence="7" type="ORF">P167DRAFT_533889</name>
</gene>
<evidence type="ECO:0000313" key="8">
    <source>
        <dbReference type="Proteomes" id="UP000277580"/>
    </source>
</evidence>
<keyword evidence="3" id="KW-0560">Oxidoreductase</keyword>
<dbReference type="Pfam" id="PF00578">
    <property type="entry name" value="AhpC-TSA"/>
    <property type="match status" value="1"/>
</dbReference>
<dbReference type="CDD" id="cd03017">
    <property type="entry name" value="PRX_BCP"/>
    <property type="match status" value="1"/>
</dbReference>
<reference evidence="7 8" key="1">
    <citation type="journal article" date="2018" name="Nat. Ecol. Evol.">
        <title>Pezizomycetes genomes reveal the molecular basis of ectomycorrhizal truffle lifestyle.</title>
        <authorList>
            <person name="Murat C."/>
            <person name="Payen T."/>
            <person name="Noel B."/>
            <person name="Kuo A."/>
            <person name="Morin E."/>
            <person name="Chen J."/>
            <person name="Kohler A."/>
            <person name="Krizsan K."/>
            <person name="Balestrini R."/>
            <person name="Da Silva C."/>
            <person name="Montanini B."/>
            <person name="Hainaut M."/>
            <person name="Levati E."/>
            <person name="Barry K.W."/>
            <person name="Belfiori B."/>
            <person name="Cichocki N."/>
            <person name="Clum A."/>
            <person name="Dockter R.B."/>
            <person name="Fauchery L."/>
            <person name="Guy J."/>
            <person name="Iotti M."/>
            <person name="Le Tacon F."/>
            <person name="Lindquist E.A."/>
            <person name="Lipzen A."/>
            <person name="Malagnac F."/>
            <person name="Mello A."/>
            <person name="Molinier V."/>
            <person name="Miyauchi S."/>
            <person name="Poulain J."/>
            <person name="Riccioni C."/>
            <person name="Rubini A."/>
            <person name="Sitrit Y."/>
            <person name="Splivallo R."/>
            <person name="Traeger S."/>
            <person name="Wang M."/>
            <person name="Zifcakova L."/>
            <person name="Wipf D."/>
            <person name="Zambonelli A."/>
            <person name="Paolocci F."/>
            <person name="Nowrousian M."/>
            <person name="Ottonello S."/>
            <person name="Baldrian P."/>
            <person name="Spatafora J.W."/>
            <person name="Henrissat B."/>
            <person name="Nagy L.G."/>
            <person name="Aury J.M."/>
            <person name="Wincker P."/>
            <person name="Grigoriev I.V."/>
            <person name="Bonfante P."/>
            <person name="Martin F.M."/>
        </authorList>
    </citation>
    <scope>NUCLEOTIDE SEQUENCE [LARGE SCALE GENOMIC DNA]</scope>
    <source>
        <strain evidence="7 8">CCBAS932</strain>
    </source>
</reference>
<dbReference type="Proteomes" id="UP000277580">
    <property type="component" value="Unassembled WGS sequence"/>
</dbReference>
<name>A0A3N4KV83_9PEZI</name>
<keyword evidence="1" id="KW-0575">Peroxidase</keyword>
<dbReference type="PANTHER" id="PTHR42801:SF23">
    <property type="entry name" value="PEROXIREDOXIN DOT5"/>
    <property type="match status" value="1"/>
</dbReference>
<evidence type="ECO:0000259" key="6">
    <source>
        <dbReference type="Pfam" id="PF00578"/>
    </source>
</evidence>
<dbReference type="SUPFAM" id="SSF52833">
    <property type="entry name" value="Thioredoxin-like"/>
    <property type="match status" value="1"/>
</dbReference>
<dbReference type="GO" id="GO:0005737">
    <property type="term" value="C:cytoplasm"/>
    <property type="evidence" value="ECO:0007669"/>
    <property type="project" value="TreeGrafter"/>
</dbReference>
<dbReference type="InterPro" id="IPR036249">
    <property type="entry name" value="Thioredoxin-like_sf"/>
</dbReference>
<dbReference type="EMBL" id="ML119117">
    <property type="protein sequence ID" value="RPB14473.1"/>
    <property type="molecule type" value="Genomic_DNA"/>
</dbReference>
<dbReference type="STRING" id="1392247.A0A3N4KV83"/>
<keyword evidence="8" id="KW-1185">Reference proteome</keyword>
<proteinExistence type="predicted"/>
<dbReference type="InParanoid" id="A0A3N4KV83"/>
<keyword evidence="4" id="KW-1015">Disulfide bond</keyword>
<protein>
    <recommendedName>
        <fullName evidence="6">Alkyl hydroperoxide reductase subunit C/ Thiol specific antioxidant domain-containing protein</fullName>
    </recommendedName>
</protein>
<evidence type="ECO:0000256" key="3">
    <source>
        <dbReference type="ARBA" id="ARBA00023002"/>
    </source>
</evidence>
<dbReference type="Gene3D" id="3.40.30.10">
    <property type="entry name" value="Glutaredoxin"/>
    <property type="match status" value="1"/>
</dbReference>
<keyword evidence="5" id="KW-0676">Redox-active center</keyword>
<evidence type="ECO:0000256" key="2">
    <source>
        <dbReference type="ARBA" id="ARBA00022862"/>
    </source>
</evidence>
<evidence type="ECO:0000256" key="5">
    <source>
        <dbReference type="ARBA" id="ARBA00023284"/>
    </source>
</evidence>
<dbReference type="OrthoDB" id="338622at2759"/>
<dbReference type="GO" id="GO:0034599">
    <property type="term" value="P:cellular response to oxidative stress"/>
    <property type="evidence" value="ECO:0007669"/>
    <property type="project" value="TreeGrafter"/>
</dbReference>
<dbReference type="InterPro" id="IPR000866">
    <property type="entry name" value="AhpC/TSA"/>
</dbReference>
<keyword evidence="2" id="KW-0049">Antioxidant</keyword>